<accession>A0ACD3A170</accession>
<dbReference type="EMBL" id="ML208983">
    <property type="protein sequence ID" value="TFK59421.1"/>
    <property type="molecule type" value="Genomic_DNA"/>
</dbReference>
<dbReference type="Proteomes" id="UP000308600">
    <property type="component" value="Unassembled WGS sequence"/>
</dbReference>
<proteinExistence type="predicted"/>
<gene>
    <name evidence="1" type="ORF">BDN72DRAFT_851302</name>
</gene>
<reference evidence="1 2" key="1">
    <citation type="journal article" date="2019" name="Nat. Ecol. Evol.">
        <title>Megaphylogeny resolves global patterns of mushroom evolution.</title>
        <authorList>
            <person name="Varga T."/>
            <person name="Krizsan K."/>
            <person name="Foldi C."/>
            <person name="Dima B."/>
            <person name="Sanchez-Garcia M."/>
            <person name="Sanchez-Ramirez S."/>
            <person name="Szollosi G.J."/>
            <person name="Szarkandi J.G."/>
            <person name="Papp V."/>
            <person name="Albert L."/>
            <person name="Andreopoulos W."/>
            <person name="Angelini C."/>
            <person name="Antonin V."/>
            <person name="Barry K.W."/>
            <person name="Bougher N.L."/>
            <person name="Buchanan P."/>
            <person name="Buyck B."/>
            <person name="Bense V."/>
            <person name="Catcheside P."/>
            <person name="Chovatia M."/>
            <person name="Cooper J."/>
            <person name="Damon W."/>
            <person name="Desjardin D."/>
            <person name="Finy P."/>
            <person name="Geml J."/>
            <person name="Haridas S."/>
            <person name="Hughes K."/>
            <person name="Justo A."/>
            <person name="Karasinski D."/>
            <person name="Kautmanova I."/>
            <person name="Kiss B."/>
            <person name="Kocsube S."/>
            <person name="Kotiranta H."/>
            <person name="LaButti K.M."/>
            <person name="Lechner B.E."/>
            <person name="Liimatainen K."/>
            <person name="Lipzen A."/>
            <person name="Lukacs Z."/>
            <person name="Mihaltcheva S."/>
            <person name="Morgado L.N."/>
            <person name="Niskanen T."/>
            <person name="Noordeloos M.E."/>
            <person name="Ohm R.A."/>
            <person name="Ortiz-Santana B."/>
            <person name="Ovrebo C."/>
            <person name="Racz N."/>
            <person name="Riley R."/>
            <person name="Savchenko A."/>
            <person name="Shiryaev A."/>
            <person name="Soop K."/>
            <person name="Spirin V."/>
            <person name="Szebenyi C."/>
            <person name="Tomsovsky M."/>
            <person name="Tulloss R.E."/>
            <person name="Uehling J."/>
            <person name="Grigoriev I.V."/>
            <person name="Vagvolgyi C."/>
            <person name="Papp T."/>
            <person name="Martin F.M."/>
            <person name="Miettinen O."/>
            <person name="Hibbett D.S."/>
            <person name="Nagy L.G."/>
        </authorList>
    </citation>
    <scope>NUCLEOTIDE SEQUENCE [LARGE SCALE GENOMIC DNA]</scope>
    <source>
        <strain evidence="1 2">NL-1719</strain>
    </source>
</reference>
<evidence type="ECO:0000313" key="2">
    <source>
        <dbReference type="Proteomes" id="UP000308600"/>
    </source>
</evidence>
<keyword evidence="2" id="KW-1185">Reference proteome</keyword>
<evidence type="ECO:0000313" key="1">
    <source>
        <dbReference type="EMBL" id="TFK59421.1"/>
    </source>
</evidence>
<protein>
    <submittedName>
        <fullName evidence="1">Uncharacterized protein</fullName>
    </submittedName>
</protein>
<organism evidence="1 2">
    <name type="scientific">Pluteus cervinus</name>
    <dbReference type="NCBI Taxonomy" id="181527"/>
    <lineage>
        <taxon>Eukaryota</taxon>
        <taxon>Fungi</taxon>
        <taxon>Dikarya</taxon>
        <taxon>Basidiomycota</taxon>
        <taxon>Agaricomycotina</taxon>
        <taxon>Agaricomycetes</taxon>
        <taxon>Agaricomycetidae</taxon>
        <taxon>Agaricales</taxon>
        <taxon>Pluteineae</taxon>
        <taxon>Pluteaceae</taxon>
        <taxon>Pluteus</taxon>
    </lineage>
</organism>
<name>A0ACD3A170_9AGAR</name>
<sequence length="524" mass="59534">MDSERLVVELARNKIDAEIAVLKEHIRALHTRRNCLASISRFPPDVITRIFGWFQQLYNNSGRFCPTHENFLSLSPSLSQEYLPRHYPKWTIVTHVCQHWRQIALSPKSKRLWDIVSFTPPAYGAEAFNRLGSQVPFYLIQSGYSDPTLWTSIARECHRIRFICNSGSHLVDFDKPMPLLEHVKIATCTLSPCIISPSLQTLMLSRCDFTWEWPALPHITALEIVDPVQKVSFDSFLVILFGSPQLKHLTIENLSPADSQPHDLKPVIPSPLLPRLSHLRTRKWQFSADLLTHLRFTDDFEIQLEAGRITADSVPLIMQALNRILLESSKTITCVRLGTGSEGCTINLIDNSWYHISVALDPQHHGEQNLSSCAKYLSVLPLDKLEALNCGSNIFDDPVLWMESGVGQLSSLRRVIVGLGSQSFLEYIANDYEEYKKSRGQRRLSFTSLQSVELRRVHFTRELKNSVCNALAGRDRAGYRLKKFVAESSTGEMVKAAEKQLQKYVDHVGVYPVGGSRFYGACRR</sequence>